<protein>
    <submittedName>
        <fullName evidence="1">Uncharacterized protein</fullName>
    </submittedName>
</protein>
<keyword evidence="2" id="KW-1185">Reference proteome</keyword>
<dbReference type="EMBL" id="CM047747">
    <property type="protein sequence ID" value="KAJ0017399.1"/>
    <property type="molecule type" value="Genomic_DNA"/>
</dbReference>
<name>A0ACC0XII6_9ROSI</name>
<organism evidence="1 2">
    <name type="scientific">Pistacia integerrima</name>
    <dbReference type="NCBI Taxonomy" id="434235"/>
    <lineage>
        <taxon>Eukaryota</taxon>
        <taxon>Viridiplantae</taxon>
        <taxon>Streptophyta</taxon>
        <taxon>Embryophyta</taxon>
        <taxon>Tracheophyta</taxon>
        <taxon>Spermatophyta</taxon>
        <taxon>Magnoliopsida</taxon>
        <taxon>eudicotyledons</taxon>
        <taxon>Gunneridae</taxon>
        <taxon>Pentapetalae</taxon>
        <taxon>rosids</taxon>
        <taxon>malvids</taxon>
        <taxon>Sapindales</taxon>
        <taxon>Anacardiaceae</taxon>
        <taxon>Pistacia</taxon>
    </lineage>
</organism>
<proteinExistence type="predicted"/>
<dbReference type="Proteomes" id="UP001163603">
    <property type="component" value="Chromosome 12"/>
</dbReference>
<accession>A0ACC0XII6</accession>
<reference evidence="2" key="1">
    <citation type="journal article" date="2023" name="G3 (Bethesda)">
        <title>Genome assembly and association tests identify interacting loci associated with vigor, precocity, and sex in interspecific pistachio rootstocks.</title>
        <authorList>
            <person name="Palmer W."/>
            <person name="Jacygrad E."/>
            <person name="Sagayaradj S."/>
            <person name="Cavanaugh K."/>
            <person name="Han R."/>
            <person name="Bertier L."/>
            <person name="Beede B."/>
            <person name="Kafkas S."/>
            <person name="Golino D."/>
            <person name="Preece J."/>
            <person name="Michelmore R."/>
        </authorList>
    </citation>
    <scope>NUCLEOTIDE SEQUENCE [LARGE SCALE GENOMIC DNA]</scope>
</reference>
<gene>
    <name evidence="1" type="ORF">Pint_11672</name>
</gene>
<evidence type="ECO:0000313" key="2">
    <source>
        <dbReference type="Proteomes" id="UP001163603"/>
    </source>
</evidence>
<comment type="caution">
    <text evidence="1">The sequence shown here is derived from an EMBL/GenBank/DDBJ whole genome shotgun (WGS) entry which is preliminary data.</text>
</comment>
<evidence type="ECO:0000313" key="1">
    <source>
        <dbReference type="EMBL" id="KAJ0017399.1"/>
    </source>
</evidence>
<sequence>MNPFSEKDYQEVDVKCLARTKWEDPLKAKAFPPLFGYSREVGHSPWQDKYATKVGSHITIGYCDARTNSPPFLGGLLPPPQIPAENDLPQEGPGRIDDLLPEVPRLDEPLIPDEVRKVQLQHRFDVNLIGRNRIRDLAQFAGILEKAVLLEKKIEAALVFDGYAPDQILFRIDQIRGILFLHPTRSILLSERTLDRYLHEIEIHGTRQSVPYTRGRLASRASRDEAFWRSQVNFGPPNPATDEKALWSKGKRVRCHTPFLPKVPRGRARRSRATTRERIPHRQGDRRRPSRGTSRPTGKTGETREGNPTRLGATTKAVCPGAGLPFHYFFHDEGTASASVEVVERPPESKGELLHLSPRDTIRYLNRLKESEEAATLPAHGKASSFFSGLHQVKGVRSSALLLKRIPLSILQPLFSFAAGIRPPLMDVLGRKGPRRGPACDVDLGTNSPSAPSASLTASLVGTAEMRGLVSVDVTATKSASCLRKSVRPIQRITLISISHPLPALPGFLAYPAPPAASSSMSKGFSPSFRLRAYITSLQLL</sequence>